<keyword evidence="1" id="KW-1133">Transmembrane helix</keyword>
<sequence length="119" mass="12129">MLMGALAVFTLVAVMGLTMVCSVWRGNPVEAGFPILHGAASLLGSALVIFAALGGDTRLYVNIGMAVVIILLGVTMGVFAKKGKKPPKGIIIAHVGLAVACYAILGFFTFNPGVGVGLL</sequence>
<evidence type="ECO:0000313" key="2">
    <source>
        <dbReference type="EMBL" id="PZN82607.1"/>
    </source>
</evidence>
<accession>A0A2W4TJ58</accession>
<feature type="transmembrane region" description="Helical" evidence="1">
    <location>
        <begin position="6"/>
        <end position="24"/>
    </location>
</feature>
<organism evidence="2 3">
    <name type="scientific">Candidatus Methylumidiphilus alinenensis</name>
    <dbReference type="NCBI Taxonomy" id="2202197"/>
    <lineage>
        <taxon>Bacteria</taxon>
        <taxon>Pseudomonadati</taxon>
        <taxon>Pseudomonadota</taxon>
        <taxon>Gammaproteobacteria</taxon>
        <taxon>Methylococcales</taxon>
        <taxon>Candidatus Methylumidiphilus</taxon>
    </lineage>
</organism>
<keyword evidence="1" id="KW-0472">Membrane</keyword>
<gene>
    <name evidence="2" type="ORF">DM484_06180</name>
</gene>
<reference evidence="2 3" key="1">
    <citation type="journal article" date="2018" name="Aquat. Microb. Ecol.">
        <title>Gammaproteobacterial methanotrophs dominate.</title>
        <authorList>
            <person name="Rissanen A.J."/>
            <person name="Saarenheimo J."/>
            <person name="Tiirola M."/>
            <person name="Peura S."/>
            <person name="Aalto S.L."/>
            <person name="Karvinen A."/>
            <person name="Nykanen H."/>
        </authorList>
    </citation>
    <scope>NUCLEOTIDE SEQUENCE [LARGE SCALE GENOMIC DNA]</scope>
    <source>
        <strain evidence="2">AMbin10</strain>
    </source>
</reference>
<keyword evidence="1" id="KW-0812">Transmembrane</keyword>
<feature type="transmembrane region" description="Helical" evidence="1">
    <location>
        <begin position="31"/>
        <end position="53"/>
    </location>
</feature>
<protein>
    <submittedName>
        <fullName evidence="2">Uncharacterized protein</fullName>
    </submittedName>
</protein>
<proteinExistence type="predicted"/>
<feature type="transmembrane region" description="Helical" evidence="1">
    <location>
        <begin position="91"/>
        <end position="110"/>
    </location>
</feature>
<comment type="caution">
    <text evidence="2">The sequence shown here is derived from an EMBL/GenBank/DDBJ whole genome shotgun (WGS) entry which is preliminary data.</text>
</comment>
<feature type="transmembrane region" description="Helical" evidence="1">
    <location>
        <begin position="59"/>
        <end position="79"/>
    </location>
</feature>
<dbReference type="EMBL" id="QJPH01000211">
    <property type="protein sequence ID" value="PZN82607.1"/>
    <property type="molecule type" value="Genomic_DNA"/>
</dbReference>
<dbReference type="Proteomes" id="UP000249396">
    <property type="component" value="Unassembled WGS sequence"/>
</dbReference>
<name>A0A2W4TJ58_9GAMM</name>
<dbReference type="AlphaFoldDB" id="A0A2W4TJ58"/>
<evidence type="ECO:0000313" key="3">
    <source>
        <dbReference type="Proteomes" id="UP000249396"/>
    </source>
</evidence>
<evidence type="ECO:0000256" key="1">
    <source>
        <dbReference type="SAM" id="Phobius"/>
    </source>
</evidence>